<dbReference type="PANTHER" id="PTHR22939:SF129">
    <property type="entry name" value="SERINE PROTEASE HTRA2, MITOCHONDRIAL"/>
    <property type="match status" value="1"/>
</dbReference>
<keyword evidence="3" id="KW-0378">Hydrolase</keyword>
<dbReference type="Pfam" id="PF13180">
    <property type="entry name" value="PDZ_2"/>
    <property type="match status" value="1"/>
</dbReference>
<comment type="caution">
    <text evidence="6">The sequence shown here is derived from an EMBL/GenBank/DDBJ whole genome shotgun (WGS) entry which is preliminary data.</text>
</comment>
<dbReference type="SMART" id="SM00228">
    <property type="entry name" value="PDZ"/>
    <property type="match status" value="1"/>
</dbReference>
<dbReference type="PRINTS" id="PR00834">
    <property type="entry name" value="PROTEASES2C"/>
</dbReference>
<dbReference type="InterPro" id="IPR009003">
    <property type="entry name" value="Peptidase_S1_PA"/>
</dbReference>
<dbReference type="PROSITE" id="PS50106">
    <property type="entry name" value="PDZ"/>
    <property type="match status" value="1"/>
</dbReference>
<keyword evidence="4" id="KW-0812">Transmembrane</keyword>
<evidence type="ECO:0000313" key="6">
    <source>
        <dbReference type="EMBL" id="PIY62208.1"/>
    </source>
</evidence>
<dbReference type="Gene3D" id="2.40.10.120">
    <property type="match status" value="1"/>
</dbReference>
<evidence type="ECO:0000259" key="5">
    <source>
        <dbReference type="PROSITE" id="PS50106"/>
    </source>
</evidence>
<evidence type="ECO:0000256" key="1">
    <source>
        <dbReference type="ARBA" id="ARBA00010541"/>
    </source>
</evidence>
<evidence type="ECO:0000256" key="4">
    <source>
        <dbReference type="SAM" id="Phobius"/>
    </source>
</evidence>
<accession>A0A2M7Q9C0</accession>
<protein>
    <recommendedName>
        <fullName evidence="5">PDZ domain-containing protein</fullName>
    </recommendedName>
</protein>
<gene>
    <name evidence="6" type="ORF">COY93_03575</name>
</gene>
<dbReference type="Pfam" id="PF13365">
    <property type="entry name" value="Trypsin_2"/>
    <property type="match status" value="1"/>
</dbReference>
<dbReference type="AlphaFoldDB" id="A0A2M7Q9C0"/>
<dbReference type="GO" id="GO:0006508">
    <property type="term" value="P:proteolysis"/>
    <property type="evidence" value="ECO:0007669"/>
    <property type="project" value="UniProtKB-KW"/>
</dbReference>
<organism evidence="6 7">
    <name type="scientific">Candidatus Uhrbacteria bacterium CG_4_10_14_0_8_um_filter_58_22</name>
    <dbReference type="NCBI Taxonomy" id="1975029"/>
    <lineage>
        <taxon>Bacteria</taxon>
        <taxon>Candidatus Uhriibacteriota</taxon>
    </lineage>
</organism>
<dbReference type="InterPro" id="IPR036034">
    <property type="entry name" value="PDZ_sf"/>
</dbReference>
<dbReference type="SUPFAM" id="SSF50494">
    <property type="entry name" value="Trypsin-like serine proteases"/>
    <property type="match status" value="1"/>
</dbReference>
<evidence type="ECO:0000313" key="7">
    <source>
        <dbReference type="Proteomes" id="UP000230973"/>
    </source>
</evidence>
<name>A0A2M7Q9C0_9BACT</name>
<feature type="transmembrane region" description="Helical" evidence="4">
    <location>
        <begin position="21"/>
        <end position="47"/>
    </location>
</feature>
<dbReference type="GO" id="GO:0004252">
    <property type="term" value="F:serine-type endopeptidase activity"/>
    <property type="evidence" value="ECO:0007669"/>
    <property type="project" value="InterPro"/>
</dbReference>
<dbReference type="InterPro" id="IPR001940">
    <property type="entry name" value="Peptidase_S1C"/>
</dbReference>
<dbReference type="CDD" id="cd06779">
    <property type="entry name" value="cpPDZ_Deg_HtrA-like"/>
    <property type="match status" value="1"/>
</dbReference>
<proteinExistence type="inferred from homology"/>
<keyword evidence="4" id="KW-0472">Membrane</keyword>
<dbReference type="InterPro" id="IPR001478">
    <property type="entry name" value="PDZ"/>
</dbReference>
<dbReference type="Gene3D" id="2.30.42.10">
    <property type="match status" value="1"/>
</dbReference>
<feature type="domain" description="PDZ" evidence="5">
    <location>
        <begin position="285"/>
        <end position="364"/>
    </location>
</feature>
<sequence>MSFMNFVRKDRKNRAVGRNGLISTVIFGAVFGLASGAVGMLMALAYLPTIAGSDLSGYGVPIEPVVIRARLSSDMVVRGLAGPTALLYRSSDLTDVILPSDAIGGGAVLTSDGWLLTHRRVLEQAGSSTGRGLTAVIGGRTYAVERATVDSFSDVAFVKVDGTGLPVVSLGNKSDDLKVGDSVVTFDFLGGLRTAVVTAWGNVPAVDAAAVRRSSEKMQKVVFLAGTEGFLPGSAVFGTSGEVTGIYVGGSEPGMQVVPFSAFSRQISGVLRDGSVVRPYLGVRFIDLSEQPGRGTAGRGALLSSYGSLPAIVRQSPAAKSGLREGDTVLAINGESVTANRSLPELLTEYSPGDTVTISVERGSETRDVEVLLGQMPTP</sequence>
<keyword evidence="2" id="KW-0645">Protease</keyword>
<dbReference type="EMBL" id="PFLC01000048">
    <property type="protein sequence ID" value="PIY62208.1"/>
    <property type="molecule type" value="Genomic_DNA"/>
</dbReference>
<evidence type="ECO:0000256" key="2">
    <source>
        <dbReference type="ARBA" id="ARBA00022670"/>
    </source>
</evidence>
<dbReference type="PANTHER" id="PTHR22939">
    <property type="entry name" value="SERINE PROTEASE FAMILY S1C HTRA-RELATED"/>
    <property type="match status" value="1"/>
</dbReference>
<reference evidence="7" key="1">
    <citation type="submission" date="2017-09" db="EMBL/GenBank/DDBJ databases">
        <title>Depth-based differentiation of microbial function through sediment-hosted aquifers and enrichment of novel symbionts in the deep terrestrial subsurface.</title>
        <authorList>
            <person name="Probst A.J."/>
            <person name="Ladd B."/>
            <person name="Jarett J.K."/>
            <person name="Geller-Mcgrath D.E."/>
            <person name="Sieber C.M.K."/>
            <person name="Emerson J.B."/>
            <person name="Anantharaman K."/>
            <person name="Thomas B.C."/>
            <person name="Malmstrom R."/>
            <person name="Stieglmeier M."/>
            <person name="Klingl A."/>
            <person name="Woyke T."/>
            <person name="Ryan C.M."/>
            <person name="Banfield J.F."/>
        </authorList>
    </citation>
    <scope>NUCLEOTIDE SEQUENCE [LARGE SCALE GENOMIC DNA]</scope>
</reference>
<dbReference type="Proteomes" id="UP000230973">
    <property type="component" value="Unassembled WGS sequence"/>
</dbReference>
<keyword evidence="4" id="KW-1133">Transmembrane helix</keyword>
<dbReference type="SUPFAM" id="SSF50156">
    <property type="entry name" value="PDZ domain-like"/>
    <property type="match status" value="1"/>
</dbReference>
<comment type="similarity">
    <text evidence="1">Belongs to the peptidase S1C family.</text>
</comment>
<evidence type="ECO:0000256" key="3">
    <source>
        <dbReference type="ARBA" id="ARBA00022801"/>
    </source>
</evidence>